<keyword evidence="5" id="KW-0808">Transferase</keyword>
<keyword evidence="10" id="KW-1133">Transmembrane helix</keyword>
<name>A0A3S6QMM5_9LACO</name>
<feature type="transmembrane region" description="Helical" evidence="10">
    <location>
        <begin position="54"/>
        <end position="74"/>
    </location>
</feature>
<dbReference type="InterPro" id="IPR003660">
    <property type="entry name" value="HAMP_dom"/>
</dbReference>
<dbReference type="SMART" id="SM00388">
    <property type="entry name" value="HisKA"/>
    <property type="match status" value="1"/>
</dbReference>
<dbReference type="GO" id="GO:0007234">
    <property type="term" value="P:osmosensory signaling via phosphorelay pathway"/>
    <property type="evidence" value="ECO:0007669"/>
    <property type="project" value="TreeGrafter"/>
</dbReference>
<dbReference type="EC" id="2.7.13.3" evidence="3"/>
<dbReference type="GO" id="GO:0016020">
    <property type="term" value="C:membrane"/>
    <property type="evidence" value="ECO:0007669"/>
    <property type="project" value="UniProtKB-SubCell"/>
</dbReference>
<dbReference type="InterPro" id="IPR036890">
    <property type="entry name" value="HATPase_C_sf"/>
</dbReference>
<feature type="domain" description="Histidine kinase" evidence="11">
    <location>
        <begin position="142"/>
        <end position="356"/>
    </location>
</feature>
<evidence type="ECO:0000256" key="7">
    <source>
        <dbReference type="ARBA" id="ARBA00022777"/>
    </source>
</evidence>
<dbReference type="Gene3D" id="3.30.565.10">
    <property type="entry name" value="Histidine kinase-like ATPase, C-terminal domain"/>
    <property type="match status" value="1"/>
</dbReference>
<dbReference type="SMART" id="SM00387">
    <property type="entry name" value="HATPase_c"/>
    <property type="match status" value="1"/>
</dbReference>
<evidence type="ECO:0000256" key="9">
    <source>
        <dbReference type="ARBA" id="ARBA00023012"/>
    </source>
</evidence>
<feature type="domain" description="HAMP" evidence="12">
    <location>
        <begin position="78"/>
        <end position="134"/>
    </location>
</feature>
<evidence type="ECO:0000256" key="1">
    <source>
        <dbReference type="ARBA" id="ARBA00000085"/>
    </source>
</evidence>
<sequence length="358" mass="40551">MKKNSRWSTKGKIRHRYFSWWGYLTIFLIFSIIGGIPGALYGQNWKILLHSGYVGWYLLYYALVSAIFSALIAFRRYHDFVRPLSQLSTAAKRVANGDFSVYLPPVHSFNNYDQLDSLFENFNQMVAELGSTETLKNNFIGNVSHEFKAPLAVIQSYVASLKRVSLSETEKERYLQIIIQATNDLAALVTNILRLSKLENQTIIINATNFDLSHQLADCILKFENRWEEKQLQVNVDLLDSCTIFADQELLAIVWNNLLTNAIKFTPSQGNIKISQQEEDLGVRITISDSGIGIDNETINHIFDQFYQGDSSHSKEGNGLGLAMVNKIIELSKGTVTVHSKLKDGTTFGVWLPLNVKK</sequence>
<dbReference type="GO" id="GO:0000156">
    <property type="term" value="F:phosphorelay response regulator activity"/>
    <property type="evidence" value="ECO:0007669"/>
    <property type="project" value="TreeGrafter"/>
</dbReference>
<dbReference type="CDD" id="cd00075">
    <property type="entry name" value="HATPase"/>
    <property type="match status" value="1"/>
</dbReference>
<dbReference type="Pfam" id="PF00672">
    <property type="entry name" value="HAMP"/>
    <property type="match status" value="1"/>
</dbReference>
<evidence type="ECO:0000256" key="8">
    <source>
        <dbReference type="ARBA" id="ARBA00022840"/>
    </source>
</evidence>
<dbReference type="FunFam" id="3.30.565.10:FF:000006">
    <property type="entry name" value="Sensor histidine kinase WalK"/>
    <property type="match status" value="1"/>
</dbReference>
<evidence type="ECO:0000256" key="3">
    <source>
        <dbReference type="ARBA" id="ARBA00012438"/>
    </source>
</evidence>
<dbReference type="InterPro" id="IPR050351">
    <property type="entry name" value="BphY/WalK/GraS-like"/>
</dbReference>
<dbReference type="Gene3D" id="1.10.287.130">
    <property type="match status" value="1"/>
</dbReference>
<dbReference type="CDD" id="cd00082">
    <property type="entry name" value="HisKA"/>
    <property type="match status" value="1"/>
</dbReference>
<accession>A0A3S6QMM5</accession>
<dbReference type="Pfam" id="PF02518">
    <property type="entry name" value="HATPase_c"/>
    <property type="match status" value="1"/>
</dbReference>
<dbReference type="InterPro" id="IPR003594">
    <property type="entry name" value="HATPase_dom"/>
</dbReference>
<evidence type="ECO:0000256" key="6">
    <source>
        <dbReference type="ARBA" id="ARBA00022741"/>
    </source>
</evidence>
<keyword evidence="7 13" id="KW-0418">Kinase</keyword>
<keyword evidence="10" id="KW-0472">Membrane</keyword>
<dbReference type="EMBL" id="CP018176">
    <property type="protein sequence ID" value="AUJ28859.1"/>
    <property type="molecule type" value="Genomic_DNA"/>
</dbReference>
<dbReference type="SUPFAM" id="SSF158472">
    <property type="entry name" value="HAMP domain-like"/>
    <property type="match status" value="1"/>
</dbReference>
<feature type="transmembrane region" description="Helical" evidence="10">
    <location>
        <begin position="20"/>
        <end position="42"/>
    </location>
</feature>
<dbReference type="GO" id="GO:0000155">
    <property type="term" value="F:phosphorelay sensor kinase activity"/>
    <property type="evidence" value="ECO:0007669"/>
    <property type="project" value="InterPro"/>
</dbReference>
<comment type="catalytic activity">
    <reaction evidence="1">
        <text>ATP + protein L-histidine = ADP + protein N-phospho-L-histidine.</text>
        <dbReference type="EC" id="2.7.13.3"/>
    </reaction>
</comment>
<dbReference type="InterPro" id="IPR036097">
    <property type="entry name" value="HisK_dim/P_sf"/>
</dbReference>
<keyword evidence="9" id="KW-0902">Two-component regulatory system</keyword>
<evidence type="ECO:0000256" key="4">
    <source>
        <dbReference type="ARBA" id="ARBA00022553"/>
    </source>
</evidence>
<comment type="subcellular location">
    <subcellularLocation>
        <location evidence="2">Membrane</location>
    </subcellularLocation>
</comment>
<organism evidence="13 14">
    <name type="scientific">Liquorilactobacillus hordei</name>
    <dbReference type="NCBI Taxonomy" id="468911"/>
    <lineage>
        <taxon>Bacteria</taxon>
        <taxon>Bacillati</taxon>
        <taxon>Bacillota</taxon>
        <taxon>Bacilli</taxon>
        <taxon>Lactobacillales</taxon>
        <taxon>Lactobacillaceae</taxon>
        <taxon>Liquorilactobacillus</taxon>
    </lineage>
</organism>
<dbReference type="InterPro" id="IPR005467">
    <property type="entry name" value="His_kinase_dom"/>
</dbReference>
<evidence type="ECO:0000256" key="10">
    <source>
        <dbReference type="SAM" id="Phobius"/>
    </source>
</evidence>
<proteinExistence type="predicted"/>
<evidence type="ECO:0000259" key="12">
    <source>
        <dbReference type="PROSITE" id="PS50885"/>
    </source>
</evidence>
<dbReference type="PANTHER" id="PTHR42878">
    <property type="entry name" value="TWO-COMPONENT HISTIDINE KINASE"/>
    <property type="match status" value="1"/>
</dbReference>
<dbReference type="PROSITE" id="PS50109">
    <property type="entry name" value="HIS_KIN"/>
    <property type="match status" value="1"/>
</dbReference>
<dbReference type="PROSITE" id="PS50885">
    <property type="entry name" value="HAMP"/>
    <property type="match status" value="1"/>
</dbReference>
<dbReference type="CDD" id="cd06225">
    <property type="entry name" value="HAMP"/>
    <property type="match status" value="1"/>
</dbReference>
<evidence type="ECO:0000256" key="5">
    <source>
        <dbReference type="ARBA" id="ARBA00022679"/>
    </source>
</evidence>
<keyword evidence="4" id="KW-0597">Phosphoprotein</keyword>
<evidence type="ECO:0000313" key="13">
    <source>
        <dbReference type="EMBL" id="AUJ28859.1"/>
    </source>
</evidence>
<dbReference type="RefSeq" id="WP_141052578.1">
    <property type="nucleotide sequence ID" value="NZ_CP018176.1"/>
</dbReference>
<gene>
    <name evidence="13" type="ORF">BSQ49_00700</name>
</gene>
<evidence type="ECO:0000259" key="11">
    <source>
        <dbReference type="PROSITE" id="PS50109"/>
    </source>
</evidence>
<dbReference type="Gene3D" id="6.10.340.10">
    <property type="match status" value="1"/>
</dbReference>
<dbReference type="Pfam" id="PF00512">
    <property type="entry name" value="HisKA"/>
    <property type="match status" value="1"/>
</dbReference>
<dbReference type="InterPro" id="IPR004358">
    <property type="entry name" value="Sig_transdc_His_kin-like_C"/>
</dbReference>
<evidence type="ECO:0000313" key="14">
    <source>
        <dbReference type="Proteomes" id="UP000314960"/>
    </source>
</evidence>
<dbReference type="PANTHER" id="PTHR42878:SF7">
    <property type="entry name" value="SENSOR HISTIDINE KINASE GLRK"/>
    <property type="match status" value="1"/>
</dbReference>
<keyword evidence="8" id="KW-0067">ATP-binding</keyword>
<dbReference type="SUPFAM" id="SSF47384">
    <property type="entry name" value="Homodimeric domain of signal transducing histidine kinase"/>
    <property type="match status" value="1"/>
</dbReference>
<dbReference type="SUPFAM" id="SSF55874">
    <property type="entry name" value="ATPase domain of HSP90 chaperone/DNA topoisomerase II/histidine kinase"/>
    <property type="match status" value="1"/>
</dbReference>
<reference evidence="13 14" key="1">
    <citation type="submission" date="2016-11" db="EMBL/GenBank/DDBJ databases">
        <title>Interaction between Lactobacillus species and yeast in water kefir.</title>
        <authorList>
            <person name="Behr J."/>
            <person name="Xu D."/>
            <person name="Vogel R.F."/>
        </authorList>
    </citation>
    <scope>NUCLEOTIDE SEQUENCE [LARGE SCALE GENOMIC DNA]</scope>
    <source>
        <strain evidence="13 14">TMW 1.1822</strain>
    </source>
</reference>
<evidence type="ECO:0000256" key="2">
    <source>
        <dbReference type="ARBA" id="ARBA00004370"/>
    </source>
</evidence>
<dbReference type="AlphaFoldDB" id="A0A3S6QMM5"/>
<dbReference type="Proteomes" id="UP000314960">
    <property type="component" value="Chromosome"/>
</dbReference>
<dbReference type="GO" id="GO:0005524">
    <property type="term" value="F:ATP binding"/>
    <property type="evidence" value="ECO:0007669"/>
    <property type="project" value="UniProtKB-KW"/>
</dbReference>
<dbReference type="SMART" id="SM00304">
    <property type="entry name" value="HAMP"/>
    <property type="match status" value="1"/>
</dbReference>
<dbReference type="InterPro" id="IPR003661">
    <property type="entry name" value="HisK_dim/P_dom"/>
</dbReference>
<dbReference type="PRINTS" id="PR00344">
    <property type="entry name" value="BCTRLSENSOR"/>
</dbReference>
<protein>
    <recommendedName>
        <fullName evidence="3">histidine kinase</fullName>
        <ecNumber evidence="3">2.7.13.3</ecNumber>
    </recommendedName>
</protein>
<dbReference type="GO" id="GO:0030295">
    <property type="term" value="F:protein kinase activator activity"/>
    <property type="evidence" value="ECO:0007669"/>
    <property type="project" value="TreeGrafter"/>
</dbReference>
<keyword evidence="10" id="KW-0812">Transmembrane</keyword>
<keyword evidence="6" id="KW-0547">Nucleotide-binding</keyword>
<dbReference type="KEGG" id="lhw:BSQ49_00700"/>